<keyword evidence="1" id="KW-1133">Transmembrane helix</keyword>
<feature type="transmembrane region" description="Helical" evidence="1">
    <location>
        <begin position="128"/>
        <end position="154"/>
    </location>
</feature>
<keyword evidence="1" id="KW-0812">Transmembrane</keyword>
<gene>
    <name evidence="2" type="ORF">QN277_028690</name>
</gene>
<evidence type="ECO:0008006" key="4">
    <source>
        <dbReference type="Google" id="ProtNLM"/>
    </source>
</evidence>
<dbReference type="PANTHER" id="PTHR36714">
    <property type="entry name" value="T23E23.1"/>
    <property type="match status" value="1"/>
</dbReference>
<reference evidence="2" key="1">
    <citation type="submission" date="2023-10" db="EMBL/GenBank/DDBJ databases">
        <title>Chromosome-level genome of the transformable northern wattle, Acacia crassicarpa.</title>
        <authorList>
            <person name="Massaro I."/>
            <person name="Sinha N.R."/>
            <person name="Poethig S."/>
            <person name="Leichty A.R."/>
        </authorList>
    </citation>
    <scope>NUCLEOTIDE SEQUENCE</scope>
    <source>
        <strain evidence="2">Acra3RX</strain>
        <tissue evidence="2">Leaf</tissue>
    </source>
</reference>
<dbReference type="Proteomes" id="UP001293593">
    <property type="component" value="Unassembled WGS sequence"/>
</dbReference>
<feature type="transmembrane region" description="Helical" evidence="1">
    <location>
        <begin position="242"/>
        <end position="262"/>
    </location>
</feature>
<dbReference type="PANTHER" id="PTHR36714:SF7">
    <property type="entry name" value="TRANSMEMBRANE PROTEIN"/>
    <property type="match status" value="1"/>
</dbReference>
<evidence type="ECO:0000256" key="1">
    <source>
        <dbReference type="SAM" id="Phobius"/>
    </source>
</evidence>
<feature type="transmembrane region" description="Helical" evidence="1">
    <location>
        <begin position="183"/>
        <end position="210"/>
    </location>
</feature>
<dbReference type="EMBL" id="JAWXYG010000009">
    <property type="protein sequence ID" value="KAK4263253.1"/>
    <property type="molecule type" value="Genomic_DNA"/>
</dbReference>
<feature type="transmembrane region" description="Helical" evidence="1">
    <location>
        <begin position="308"/>
        <end position="327"/>
    </location>
</feature>
<feature type="transmembrane region" description="Helical" evidence="1">
    <location>
        <begin position="217"/>
        <end position="236"/>
    </location>
</feature>
<name>A0AAE1J5D6_9FABA</name>
<organism evidence="2 3">
    <name type="scientific">Acacia crassicarpa</name>
    <name type="common">northern wattle</name>
    <dbReference type="NCBI Taxonomy" id="499986"/>
    <lineage>
        <taxon>Eukaryota</taxon>
        <taxon>Viridiplantae</taxon>
        <taxon>Streptophyta</taxon>
        <taxon>Embryophyta</taxon>
        <taxon>Tracheophyta</taxon>
        <taxon>Spermatophyta</taxon>
        <taxon>Magnoliopsida</taxon>
        <taxon>eudicotyledons</taxon>
        <taxon>Gunneridae</taxon>
        <taxon>Pentapetalae</taxon>
        <taxon>rosids</taxon>
        <taxon>fabids</taxon>
        <taxon>Fabales</taxon>
        <taxon>Fabaceae</taxon>
        <taxon>Caesalpinioideae</taxon>
        <taxon>mimosoid clade</taxon>
        <taxon>Acacieae</taxon>
        <taxon>Acacia</taxon>
    </lineage>
</organism>
<proteinExistence type="predicted"/>
<comment type="caution">
    <text evidence="2">The sequence shown here is derived from an EMBL/GenBank/DDBJ whole genome shotgun (WGS) entry which is preliminary data.</text>
</comment>
<keyword evidence="1" id="KW-0472">Membrane</keyword>
<evidence type="ECO:0000313" key="2">
    <source>
        <dbReference type="EMBL" id="KAK4263253.1"/>
    </source>
</evidence>
<protein>
    <recommendedName>
        <fullName evidence="4">Transmembrane protein</fullName>
    </recommendedName>
</protein>
<dbReference type="AlphaFoldDB" id="A0AAE1J5D6"/>
<feature type="transmembrane region" description="Helical" evidence="1">
    <location>
        <begin position="35"/>
        <end position="55"/>
    </location>
</feature>
<evidence type="ECO:0000313" key="3">
    <source>
        <dbReference type="Proteomes" id="UP001293593"/>
    </source>
</evidence>
<feature type="transmembrane region" description="Helical" evidence="1">
    <location>
        <begin position="274"/>
        <end position="296"/>
    </location>
</feature>
<keyword evidence="3" id="KW-1185">Reference proteome</keyword>
<accession>A0AAE1J5D6</accession>
<sequence length="352" mass="41299">MESENKQVMQQEKQKKKLEVFDILKEAFGIFLQNINFFILTFLSSLPLFYFMVYFETSLQETLAETLEIFNGRPDYPRYYHRSNPNEFIGRFRKNKILYADPDYPLYYHRSNPDEFIGRLSKNFALKLIHLGLIYLGPLHVLDLCSAIVTIYLASKLRSGEKHMALKDMFQKFVDMSYLRGTFITSIFVQFLTNCHLLGLLFIVINFFVVLRYISSYGLFAVICCLGFEKLLRMYLEWSAMWNMSIVISVLEGMHGIDALVLSGYFNRGCQRRGLFLMLFFFAWGQFLRIPCLYIGCYKRGNGILVQAGLFCVVNLLKWVACMIYFYDCKERNLKKKVDDEEMGRDIAAVHE</sequence>